<evidence type="ECO:0000313" key="4">
    <source>
        <dbReference type="Proteomes" id="UP000799444"/>
    </source>
</evidence>
<feature type="compositionally biased region" description="Gly residues" evidence="1">
    <location>
        <begin position="871"/>
        <end position="880"/>
    </location>
</feature>
<gene>
    <name evidence="3" type="ORF">EJ04DRAFT_75932</name>
</gene>
<dbReference type="InterPro" id="IPR037791">
    <property type="entry name" value="C2_fungal_Inn1"/>
</dbReference>
<feature type="compositionally biased region" description="Low complexity" evidence="1">
    <location>
        <begin position="696"/>
        <end position="709"/>
    </location>
</feature>
<feature type="compositionally biased region" description="Low complexity" evidence="1">
    <location>
        <begin position="840"/>
        <end position="853"/>
    </location>
</feature>
<evidence type="ECO:0000259" key="2">
    <source>
        <dbReference type="PROSITE" id="PS50004"/>
    </source>
</evidence>
<name>A0A9P4QQX0_9PLEO</name>
<accession>A0A9P4QQX0</accession>
<feature type="compositionally biased region" description="Polar residues" evidence="1">
    <location>
        <begin position="315"/>
        <end position="349"/>
    </location>
</feature>
<organism evidence="3 4">
    <name type="scientific">Polyplosphaeria fusca</name>
    <dbReference type="NCBI Taxonomy" id="682080"/>
    <lineage>
        <taxon>Eukaryota</taxon>
        <taxon>Fungi</taxon>
        <taxon>Dikarya</taxon>
        <taxon>Ascomycota</taxon>
        <taxon>Pezizomycotina</taxon>
        <taxon>Dothideomycetes</taxon>
        <taxon>Pleosporomycetidae</taxon>
        <taxon>Pleosporales</taxon>
        <taxon>Tetraplosphaeriaceae</taxon>
        <taxon>Polyplosphaeria</taxon>
    </lineage>
</organism>
<dbReference type="AlphaFoldDB" id="A0A9P4QQX0"/>
<feature type="compositionally biased region" description="Basic and acidic residues" evidence="1">
    <location>
        <begin position="358"/>
        <end position="384"/>
    </location>
</feature>
<dbReference type="SMART" id="SM00239">
    <property type="entry name" value="C2"/>
    <property type="match status" value="1"/>
</dbReference>
<feature type="region of interest" description="Disordered" evidence="1">
    <location>
        <begin position="155"/>
        <end position="899"/>
    </location>
</feature>
<dbReference type="CDD" id="cd08681">
    <property type="entry name" value="C2_fungal_Inn1p-like"/>
    <property type="match status" value="1"/>
</dbReference>
<dbReference type="InterPro" id="IPR052981">
    <property type="entry name" value="Ingression_C2_domain"/>
</dbReference>
<dbReference type="Pfam" id="PF00168">
    <property type="entry name" value="C2"/>
    <property type="match status" value="1"/>
</dbReference>
<dbReference type="OrthoDB" id="270970at2759"/>
<feature type="region of interest" description="Disordered" evidence="1">
    <location>
        <begin position="913"/>
        <end position="936"/>
    </location>
</feature>
<dbReference type="InterPro" id="IPR000008">
    <property type="entry name" value="C2_dom"/>
</dbReference>
<keyword evidence="4" id="KW-1185">Reference proteome</keyword>
<sequence>MVTKLANVAALGGMHTAGIFSDMTVDGPEIGTLVVILDRAKNLPNRRTMGKQDPYCAARLGKEAKKTDTDKRGGQTPRWDQELRFTVHDSPDYHNLKVSVFNDDKKTELIGEAWVSLENVLTPGGGQSDTWHGLNCKGKYAGEIRIELTYYDTRPKAEKPAPEKKAAARAEGQSQSPSIGGPRESAPVKRRPLPHDPTGASPAAGTPEHRPLPASQSGSRGYPTPPRQQRPNEHTPTHHQRRSQHHDVQPQRRPLPDGSPLVGSNQHAHPYNEDGFDMSYAAPKPYEMQPLDPLPPHARDLGHRTRSHGDFHSQGHPQNPTNILHSYSAPTVPTQTGYENDAYNGTYTHENYEPTQDPFHEPAYHVEPLRTSRANEEGHDHAPPHDPYQNMHSYDPQTSYDHDFTHGRRPSAMQPTVEDEDDVPPPPPVHRSGASTINLHHHSPSPSYHGDAPPPLNVGRYREDSPRAPYDSSPQPYGPSDYSHPHSTERRYTHPRASPQPTSRPVSRDTMAPSPLRQETSVIPSSLVAGYDPSRDNRMSVRGDGRDLNAYQTPPSYETPPRQRHLSEPDYRTPPQHETPPAPHPLAYHQTLPSTESPYYQSRPSPQEPRHTSPMQDPAPIIKPRAVSPGNTHSPHSNEYRMSRPPARSMPTRKSVSPRPPPSSADIGERRLSGVPFNPDSFDVYNPVASKSPKPGANDGPGDDTNGGNVEVNDKGQVVTFSGRVIDASDHLPLDSWAPEPERKGPQKERPVRDRPQLAGARDIEAARQRERDRKERDRIRNAVTAQIGSSESPGNALVSSRQSYYDSSPSAAGAMVLADSTTPPGSGGRNRLQKRTQRPVSSFAPSTHSSPSNIPMPNTQAIRDREHAGRYGGSPGYSGGNRHSVAAPPIPAKIPLEPSQGEDMTALSLELQSIDIGPGSGGRQRGTARRRNYGF</sequence>
<feature type="compositionally biased region" description="Polar residues" evidence="1">
    <location>
        <begin position="591"/>
        <end position="605"/>
    </location>
</feature>
<feature type="compositionally biased region" description="Low complexity" evidence="1">
    <location>
        <begin position="800"/>
        <end position="811"/>
    </location>
</feature>
<evidence type="ECO:0000313" key="3">
    <source>
        <dbReference type="EMBL" id="KAF2729281.1"/>
    </source>
</evidence>
<dbReference type="SUPFAM" id="SSF49562">
    <property type="entry name" value="C2 domain (Calcium/lipid-binding domain, CaLB)"/>
    <property type="match status" value="1"/>
</dbReference>
<dbReference type="PANTHER" id="PTHR47052">
    <property type="entry name" value="CONSERVED SERINE PROLINE-RICH PROTEIN (AFU_ORTHOLOGUE AFUA_2G01790)"/>
    <property type="match status" value="1"/>
</dbReference>
<dbReference type="Gene3D" id="2.60.40.150">
    <property type="entry name" value="C2 domain"/>
    <property type="match status" value="1"/>
</dbReference>
<dbReference type="PROSITE" id="PS50004">
    <property type="entry name" value="C2"/>
    <property type="match status" value="1"/>
</dbReference>
<dbReference type="InterPro" id="IPR035892">
    <property type="entry name" value="C2_domain_sf"/>
</dbReference>
<dbReference type="Proteomes" id="UP000799444">
    <property type="component" value="Unassembled WGS sequence"/>
</dbReference>
<feature type="compositionally biased region" description="Basic and acidic residues" evidence="1">
    <location>
        <begin position="155"/>
        <end position="168"/>
    </location>
</feature>
<feature type="compositionally biased region" description="Polar residues" evidence="1">
    <location>
        <begin position="784"/>
        <end position="794"/>
    </location>
</feature>
<feature type="compositionally biased region" description="Basic and acidic residues" evidence="1">
    <location>
        <begin position="483"/>
        <end position="492"/>
    </location>
</feature>
<proteinExistence type="predicted"/>
<feature type="compositionally biased region" description="Basic and acidic residues" evidence="1">
    <location>
        <begin position="533"/>
        <end position="547"/>
    </location>
</feature>
<evidence type="ECO:0000256" key="1">
    <source>
        <dbReference type="SAM" id="MobiDB-lite"/>
    </source>
</evidence>
<dbReference type="EMBL" id="ML996250">
    <property type="protein sequence ID" value="KAF2729281.1"/>
    <property type="molecule type" value="Genomic_DNA"/>
</dbReference>
<feature type="compositionally biased region" description="Polar residues" evidence="1">
    <location>
        <begin position="390"/>
        <end position="399"/>
    </location>
</feature>
<reference evidence="3" key="1">
    <citation type="journal article" date="2020" name="Stud. Mycol.">
        <title>101 Dothideomycetes genomes: a test case for predicting lifestyles and emergence of pathogens.</title>
        <authorList>
            <person name="Haridas S."/>
            <person name="Albert R."/>
            <person name="Binder M."/>
            <person name="Bloem J."/>
            <person name="Labutti K."/>
            <person name="Salamov A."/>
            <person name="Andreopoulos B."/>
            <person name="Baker S."/>
            <person name="Barry K."/>
            <person name="Bills G."/>
            <person name="Bluhm B."/>
            <person name="Cannon C."/>
            <person name="Castanera R."/>
            <person name="Culley D."/>
            <person name="Daum C."/>
            <person name="Ezra D."/>
            <person name="Gonzalez J."/>
            <person name="Henrissat B."/>
            <person name="Kuo A."/>
            <person name="Liang C."/>
            <person name="Lipzen A."/>
            <person name="Lutzoni F."/>
            <person name="Magnuson J."/>
            <person name="Mondo S."/>
            <person name="Nolan M."/>
            <person name="Ohm R."/>
            <person name="Pangilinan J."/>
            <person name="Park H.-J."/>
            <person name="Ramirez L."/>
            <person name="Alfaro M."/>
            <person name="Sun H."/>
            <person name="Tritt A."/>
            <person name="Yoshinaga Y."/>
            <person name="Zwiers L.-H."/>
            <person name="Turgeon B."/>
            <person name="Goodwin S."/>
            <person name="Spatafora J."/>
            <person name="Crous P."/>
            <person name="Grigoriev I."/>
        </authorList>
    </citation>
    <scope>NUCLEOTIDE SEQUENCE</scope>
    <source>
        <strain evidence="3">CBS 125425</strain>
    </source>
</reference>
<feature type="compositionally biased region" description="Basic and acidic residues" evidence="1">
    <location>
        <begin position="740"/>
        <end position="781"/>
    </location>
</feature>
<protein>
    <recommendedName>
        <fullName evidence="2">C2 domain-containing protein</fullName>
    </recommendedName>
</protein>
<dbReference type="PANTHER" id="PTHR47052:SF3">
    <property type="entry name" value="INGRESSION PROTEIN 1"/>
    <property type="match status" value="1"/>
</dbReference>
<feature type="domain" description="C2" evidence="2">
    <location>
        <begin position="13"/>
        <end position="132"/>
    </location>
</feature>
<comment type="caution">
    <text evidence="3">The sequence shown here is derived from an EMBL/GenBank/DDBJ whole genome shotgun (WGS) entry which is preliminary data.</text>
</comment>
<feature type="compositionally biased region" description="Basic residues" evidence="1">
    <location>
        <begin position="927"/>
        <end position="936"/>
    </location>
</feature>
<feature type="compositionally biased region" description="Basic and acidic residues" evidence="1">
    <location>
        <begin position="297"/>
        <end position="313"/>
    </location>
</feature>